<dbReference type="AlphaFoldDB" id="A0A2M4CF92"/>
<protein>
    <submittedName>
        <fullName evidence="2">Putative secreted protein</fullName>
    </submittedName>
</protein>
<organism evidence="2">
    <name type="scientific">Anopheles marajoara</name>
    <dbReference type="NCBI Taxonomy" id="58244"/>
    <lineage>
        <taxon>Eukaryota</taxon>
        <taxon>Metazoa</taxon>
        <taxon>Ecdysozoa</taxon>
        <taxon>Arthropoda</taxon>
        <taxon>Hexapoda</taxon>
        <taxon>Insecta</taxon>
        <taxon>Pterygota</taxon>
        <taxon>Neoptera</taxon>
        <taxon>Endopterygota</taxon>
        <taxon>Diptera</taxon>
        <taxon>Nematocera</taxon>
        <taxon>Culicoidea</taxon>
        <taxon>Culicidae</taxon>
        <taxon>Anophelinae</taxon>
        <taxon>Anopheles</taxon>
    </lineage>
</organism>
<feature type="chain" id="PRO_5014973400" evidence="1">
    <location>
        <begin position="33"/>
        <end position="70"/>
    </location>
</feature>
<evidence type="ECO:0000313" key="2">
    <source>
        <dbReference type="EMBL" id="MBW63598.1"/>
    </source>
</evidence>
<sequence length="70" mass="7706">MSHSQTPRQTCGDVCYCLLLLLLPQTIPPSRALHLNCLLSNAVKYGLPLTRCVLPFCPYVLMMLSVCVGV</sequence>
<feature type="signal peptide" evidence="1">
    <location>
        <begin position="1"/>
        <end position="32"/>
    </location>
</feature>
<name>A0A2M4CF92_9DIPT</name>
<reference evidence="2" key="1">
    <citation type="submission" date="2018-01" db="EMBL/GenBank/DDBJ databases">
        <title>An insight into the sialome of Amazonian anophelines.</title>
        <authorList>
            <person name="Ribeiro J.M."/>
            <person name="Scarpassa V."/>
            <person name="Calvo E."/>
        </authorList>
    </citation>
    <scope>NUCLEOTIDE SEQUENCE</scope>
    <source>
        <tissue evidence="2">Salivary glands</tissue>
    </source>
</reference>
<keyword evidence="1" id="KW-0732">Signal</keyword>
<evidence type="ECO:0000256" key="1">
    <source>
        <dbReference type="SAM" id="SignalP"/>
    </source>
</evidence>
<accession>A0A2M4CF92</accession>
<dbReference type="EMBL" id="GGFJ01014457">
    <property type="protein sequence ID" value="MBW63598.1"/>
    <property type="molecule type" value="Transcribed_RNA"/>
</dbReference>
<proteinExistence type="predicted"/>